<sequence length="123" mass="14288">MSSSCFQNPMPNAFDATIRQKRSYVESEDSYMDNGSQWDAKKRLQTRKITTEQHDKTVAIMMQASKELSRRERLCYNLALLRDGVEDGPVEKEEGTEDHEEGTVRSTQEPFWPQLIRSAVMKR</sequence>
<dbReference type="OrthoDB" id="10629375at2759"/>
<reference evidence="2 3" key="1">
    <citation type="submission" date="2018-12" db="EMBL/GenBank/DDBJ databases">
        <authorList>
            <person name="Tiukova I."/>
            <person name="Dainat J."/>
        </authorList>
    </citation>
    <scope>NUCLEOTIDE SEQUENCE [LARGE SCALE GENOMIC DNA]</scope>
</reference>
<name>A0A448YK72_BRENA</name>
<protein>
    <submittedName>
        <fullName evidence="2">DEKNAAC102656</fullName>
    </submittedName>
</protein>
<organism evidence="2 3">
    <name type="scientific">Brettanomyces naardenensis</name>
    <name type="common">Yeast</name>
    <dbReference type="NCBI Taxonomy" id="13370"/>
    <lineage>
        <taxon>Eukaryota</taxon>
        <taxon>Fungi</taxon>
        <taxon>Dikarya</taxon>
        <taxon>Ascomycota</taxon>
        <taxon>Saccharomycotina</taxon>
        <taxon>Pichiomycetes</taxon>
        <taxon>Pichiales</taxon>
        <taxon>Pichiaceae</taxon>
        <taxon>Brettanomyces</taxon>
    </lineage>
</organism>
<feature type="region of interest" description="Disordered" evidence="1">
    <location>
        <begin position="86"/>
        <end position="110"/>
    </location>
</feature>
<evidence type="ECO:0000313" key="2">
    <source>
        <dbReference type="EMBL" id="VEU21335.1"/>
    </source>
</evidence>
<proteinExistence type="predicted"/>
<dbReference type="Proteomes" id="UP000290900">
    <property type="component" value="Unassembled WGS sequence"/>
</dbReference>
<evidence type="ECO:0000256" key="1">
    <source>
        <dbReference type="SAM" id="MobiDB-lite"/>
    </source>
</evidence>
<dbReference type="AlphaFoldDB" id="A0A448YK72"/>
<dbReference type="InParanoid" id="A0A448YK72"/>
<dbReference type="EMBL" id="CAACVR010000012">
    <property type="protein sequence ID" value="VEU21335.1"/>
    <property type="molecule type" value="Genomic_DNA"/>
</dbReference>
<evidence type="ECO:0000313" key="3">
    <source>
        <dbReference type="Proteomes" id="UP000290900"/>
    </source>
</evidence>
<accession>A0A448YK72</accession>
<keyword evidence="3" id="KW-1185">Reference proteome</keyword>
<gene>
    <name evidence="2" type="ORF">BRENAR_LOCUS2070</name>
</gene>